<sequence length="87" mass="9509">MADKPKPGIGRVALQSGAVVVPVAIYGSQKVRNWKKLQAPKVRVSFGEPLRYEIVADPTREQQQAVADEIFAEIKALYAELEASAKS</sequence>
<organism evidence="1">
    <name type="scientific">freshwater metagenome</name>
    <dbReference type="NCBI Taxonomy" id="449393"/>
    <lineage>
        <taxon>unclassified sequences</taxon>
        <taxon>metagenomes</taxon>
        <taxon>ecological metagenomes</taxon>
    </lineage>
</organism>
<accession>A0A6J5ZXL4</accession>
<gene>
    <name evidence="1" type="ORF">UFOPK3522_01125</name>
</gene>
<name>A0A6J5ZXL4_9ZZZZ</name>
<reference evidence="1" key="1">
    <citation type="submission" date="2020-05" db="EMBL/GenBank/DDBJ databases">
        <authorList>
            <person name="Chiriac C."/>
            <person name="Salcher M."/>
            <person name="Ghai R."/>
            <person name="Kavagutti S V."/>
        </authorList>
    </citation>
    <scope>NUCLEOTIDE SEQUENCE</scope>
</reference>
<protein>
    <submittedName>
        <fullName evidence="1">Unannotated protein</fullName>
    </submittedName>
</protein>
<evidence type="ECO:0000313" key="1">
    <source>
        <dbReference type="EMBL" id="CAB4345567.1"/>
    </source>
</evidence>
<proteinExistence type="predicted"/>
<dbReference type="EMBL" id="CAESAO010000104">
    <property type="protein sequence ID" value="CAB4345567.1"/>
    <property type="molecule type" value="Genomic_DNA"/>
</dbReference>
<dbReference type="AlphaFoldDB" id="A0A6J5ZXL4"/>